<evidence type="ECO:0000313" key="2">
    <source>
        <dbReference type="EMBL" id="QIR15782.1"/>
    </source>
</evidence>
<dbReference type="Proteomes" id="UP000502608">
    <property type="component" value="Chromosome"/>
</dbReference>
<evidence type="ECO:0000256" key="1">
    <source>
        <dbReference type="SAM" id="Phobius"/>
    </source>
</evidence>
<dbReference type="KEGG" id="saes:HBH39_15870"/>
<protein>
    <submittedName>
        <fullName evidence="2">DUF3137 domain-containing protein</fullName>
    </submittedName>
</protein>
<keyword evidence="1" id="KW-1133">Transmembrane helix</keyword>
<organism evidence="2 3">
    <name type="scientific">Shewanella aestuarii</name>
    <dbReference type="NCBI Taxonomy" id="1028752"/>
    <lineage>
        <taxon>Bacteria</taxon>
        <taxon>Pseudomonadati</taxon>
        <taxon>Pseudomonadota</taxon>
        <taxon>Gammaproteobacteria</taxon>
        <taxon>Alteromonadales</taxon>
        <taxon>Shewanellaceae</taxon>
        <taxon>Shewanella</taxon>
    </lineage>
</organism>
<dbReference type="RefSeq" id="WP_167679638.1">
    <property type="nucleotide sequence ID" value="NZ_CP050313.1"/>
</dbReference>
<name>A0A6G9QMR6_9GAMM</name>
<feature type="transmembrane region" description="Helical" evidence="1">
    <location>
        <begin position="60"/>
        <end position="80"/>
    </location>
</feature>
<gene>
    <name evidence="2" type="ORF">HBH39_15870</name>
</gene>
<reference evidence="2 3" key="1">
    <citation type="submission" date="2020-03" db="EMBL/GenBank/DDBJ databases">
        <title>Complete genome sequence of Shewanella sp.</title>
        <authorList>
            <person name="Kim Y.-S."/>
            <person name="Kim S.-J."/>
            <person name="Jung H.-K."/>
            <person name="Kim K.-H."/>
        </authorList>
    </citation>
    <scope>NUCLEOTIDE SEQUENCE [LARGE SCALE GENOMIC DNA]</scope>
    <source>
        <strain evidence="2 3">PN3F2</strain>
    </source>
</reference>
<keyword evidence="1" id="KW-0472">Membrane</keyword>
<keyword evidence="3" id="KW-1185">Reference proteome</keyword>
<accession>A0A6G9QMR6</accession>
<dbReference type="EMBL" id="CP050313">
    <property type="protein sequence ID" value="QIR15782.1"/>
    <property type="molecule type" value="Genomic_DNA"/>
</dbReference>
<evidence type="ECO:0000313" key="3">
    <source>
        <dbReference type="Proteomes" id="UP000502608"/>
    </source>
</evidence>
<keyword evidence="1" id="KW-0812">Transmembrane</keyword>
<sequence length="353" mass="40227">MSATPSTKMNGKSINNQALAKFIKKLTVSVSHSESIDVVKDCLNQAIAYPHQLKFNNNRLYLGGLISLLTGIGYWLYLAGQSKQGAFTGTDLFVFGLCAIGVIIAIFKLIRRKNSLSKLSNLLRDETLKHLYNMTDCDANYLNAMTHKFVDFQRGNYSQRLEWGKEIDFHSDLGLIRASVVYHHYVDKRTETYQVSDGKGGTRTRTRTVYDHYYRQGVIFPIINNTSHLVISQSRLTKKWQQNFMPASREFEKRFRVQAESEFNAAKFLEPVVVIACEQLANELNDLTIEFAYDGSLLINQKHTNLLEPAMDYDISQPEKFKQELLNETSLSTVNSIFGFVNQIIKHSASPLK</sequence>
<proteinExistence type="predicted"/>
<feature type="transmembrane region" description="Helical" evidence="1">
    <location>
        <begin position="92"/>
        <end position="110"/>
    </location>
</feature>
<dbReference type="AlphaFoldDB" id="A0A6G9QMR6"/>